<protein>
    <submittedName>
        <fullName evidence="2">Uncharacterized protein</fullName>
    </submittedName>
</protein>
<gene>
    <name evidence="2" type="ORF">HCAOCCDF_00030</name>
</gene>
<sequence length="83" mass="9661">MRPEEPAEIKPTQAPQKKAETRNVGGIWEHRHDDLDWHVMAIVHKPEETGEPVEEVRVVGGVTEHKHGRFTYWHPKSRVHKEA</sequence>
<feature type="region of interest" description="Disordered" evidence="1">
    <location>
        <begin position="1"/>
        <end position="23"/>
    </location>
</feature>
<accession>A0A7H1KNR8</accession>
<dbReference type="EMBL" id="MT776526">
    <property type="protein sequence ID" value="QNT35582.1"/>
    <property type="molecule type" value="Genomic_DNA"/>
</dbReference>
<dbReference type="AlphaFoldDB" id="A0A7H1KNR8"/>
<name>A0A7H1KNR8_9EURY</name>
<organism evidence="2">
    <name type="scientific">uncultured Methanosarcinales archaeon</name>
    <dbReference type="NCBI Taxonomy" id="183757"/>
    <lineage>
        <taxon>Archaea</taxon>
        <taxon>Methanobacteriati</taxon>
        <taxon>Methanobacteriota</taxon>
        <taxon>Stenosarchaea group</taxon>
        <taxon>Methanomicrobia</taxon>
        <taxon>Methanosarcinales</taxon>
        <taxon>environmental samples</taxon>
    </lineage>
</organism>
<evidence type="ECO:0000313" key="2">
    <source>
        <dbReference type="EMBL" id="QNT35582.1"/>
    </source>
</evidence>
<proteinExistence type="predicted"/>
<reference evidence="2" key="1">
    <citation type="submission" date="2020-07" db="EMBL/GenBank/DDBJ databases">
        <title>Unique genomic features of the anaerobic methanotrophic archaea.</title>
        <authorList>
            <person name="Chadwick G.L."/>
            <person name="Skennerton C.T."/>
            <person name="Laso-Perez R."/>
            <person name="Leu A.O."/>
            <person name="Speth D.R."/>
            <person name="Yu H."/>
            <person name="Morgan-Lang C."/>
            <person name="Hatzenpichler R."/>
            <person name="Goudeau D."/>
            <person name="Malmstrom R."/>
            <person name="Brazelton W.J."/>
            <person name="Woyke T."/>
            <person name="Hallam S.J."/>
            <person name="Tyson G.W."/>
            <person name="Wegener G."/>
            <person name="Boetius A."/>
            <person name="Orphan V."/>
        </authorList>
    </citation>
    <scope>NUCLEOTIDE SEQUENCE</scope>
</reference>
<evidence type="ECO:0000256" key="1">
    <source>
        <dbReference type="SAM" id="MobiDB-lite"/>
    </source>
</evidence>